<accession>A0ABR5T1H2</accession>
<proteinExistence type="predicted"/>
<name>A0ABR5T1H2_9BACL</name>
<organism evidence="1 2">
    <name type="scientific">Paenibacillus jilunlii</name>
    <dbReference type="NCBI Taxonomy" id="682956"/>
    <lineage>
        <taxon>Bacteria</taxon>
        <taxon>Bacillati</taxon>
        <taxon>Bacillota</taxon>
        <taxon>Bacilli</taxon>
        <taxon>Bacillales</taxon>
        <taxon>Paenibacillaceae</taxon>
        <taxon>Paenibacillus</taxon>
    </lineage>
</organism>
<evidence type="ECO:0008006" key="3">
    <source>
        <dbReference type="Google" id="ProtNLM"/>
    </source>
</evidence>
<sequence length="336" mass="39458">MKENYTFNRKYYESWFCKMFAERSGDMDTFYSLCLQGDIPQAMDHLKSIQPRTGEITAIEQRFTERFYSKDNEEQIASPDSWIKSVILTYHAYFRTVLTRSEKVPVAAAEEHLKNALAPLVQMENTPDLDAIEQKLTLIFAEKGYYFLGGVTPPYRGPYIWRTMESMDYKVELPSGLQHVTVYMLSDFLLEGWISFATCEHKWVGGWADVEGLYCNFKRYGDLQSEEFQISYLKHEAQHQYDYSQFPDMKSTELEYRAKLVELFYSKDHAVLNKFLLQAKNDPDFPHPYASYLIIRNLSALIFNKDYEPETRLWLGIDYKDISASALRLFESRLPL</sequence>
<comment type="caution">
    <text evidence="1">The sequence shown here is derived from an EMBL/GenBank/DDBJ whole genome shotgun (WGS) entry which is preliminary data.</text>
</comment>
<dbReference type="EMBL" id="LIPY01000074">
    <property type="protein sequence ID" value="KWX80543.1"/>
    <property type="molecule type" value="Genomic_DNA"/>
</dbReference>
<reference evidence="1 2" key="1">
    <citation type="submission" date="2015-08" db="EMBL/GenBank/DDBJ databases">
        <title>Genome of Paenibacillus jilunlii.</title>
        <authorList>
            <person name="Sant'Anna F.H."/>
            <person name="Ambrosini A."/>
            <person name="Souza R."/>
            <person name="Bach E."/>
            <person name="Fernandes G."/>
            <person name="Balsanelli E."/>
            <person name="Baura V.A."/>
            <person name="Pedrosa F.O."/>
            <person name="Souza E.M."/>
            <person name="Passaglia L."/>
        </authorList>
    </citation>
    <scope>NUCLEOTIDE SEQUENCE [LARGE SCALE GENOMIC DNA]</scope>
    <source>
        <strain evidence="1 2">DSM 23019</strain>
    </source>
</reference>
<evidence type="ECO:0000313" key="2">
    <source>
        <dbReference type="Proteomes" id="UP000070252"/>
    </source>
</evidence>
<gene>
    <name evidence="1" type="ORF">AML91_00670</name>
</gene>
<dbReference type="Proteomes" id="UP000070252">
    <property type="component" value="Unassembled WGS sequence"/>
</dbReference>
<evidence type="ECO:0000313" key="1">
    <source>
        <dbReference type="EMBL" id="KWX80543.1"/>
    </source>
</evidence>
<protein>
    <recommendedName>
        <fullName evidence="3">Immunity protein 49</fullName>
    </recommendedName>
</protein>
<keyword evidence="2" id="KW-1185">Reference proteome</keyword>